<reference evidence="2 5" key="1">
    <citation type="journal article" date="2017" name="Poromechanics V (2013)">
        <title>Genomic Characterization of the Arsenic-Tolerant Actinobacterium, &lt;i&gt;Rhodococcus erythropolis&lt;/i&gt; S43.</title>
        <authorList>
            <person name="Retamal-Morales G."/>
            <person name="Mehnert M."/>
            <person name="Schwabe R."/>
            <person name="Tischler D."/>
            <person name="Schloemann M."/>
            <person name="Levican G.J."/>
        </authorList>
    </citation>
    <scope>NUCLEOTIDE SEQUENCE [LARGE SCALE GENOMIC DNA]</scope>
    <source>
        <strain evidence="2 5">S43</strain>
    </source>
</reference>
<evidence type="ECO:0000313" key="4">
    <source>
        <dbReference type="EMBL" id="WGV49880.1"/>
    </source>
</evidence>
<reference evidence="3 6" key="2">
    <citation type="submission" date="2020-12" db="EMBL/GenBank/DDBJ databases">
        <title>Draft genome sequence of furan degrading bacterial strain FUR100.</title>
        <authorList>
            <person name="Woiski C."/>
        </authorList>
    </citation>
    <scope>NUCLEOTIDE SEQUENCE [LARGE SCALE GENOMIC DNA]</scope>
    <source>
        <strain evidence="3 6">FUR100</strain>
    </source>
</reference>
<dbReference type="InterPro" id="IPR029058">
    <property type="entry name" value="AB_hydrolase_fold"/>
</dbReference>
<evidence type="ECO:0000313" key="5">
    <source>
        <dbReference type="Proteomes" id="UP000325576"/>
    </source>
</evidence>
<feature type="domain" description="AB hydrolase-1" evidence="1">
    <location>
        <begin position="14"/>
        <end position="249"/>
    </location>
</feature>
<dbReference type="EMBL" id="MRBO01000580">
    <property type="protein sequence ID" value="KAB2583267.1"/>
    <property type="molecule type" value="Genomic_DNA"/>
</dbReference>
<dbReference type="Pfam" id="PF12697">
    <property type="entry name" value="Abhydrolase_6"/>
    <property type="match status" value="1"/>
</dbReference>
<dbReference type="Gene3D" id="3.40.50.1820">
    <property type="entry name" value="alpha/beta hydrolase"/>
    <property type="match status" value="1"/>
</dbReference>
<dbReference type="GO" id="GO:0016787">
    <property type="term" value="F:hydrolase activity"/>
    <property type="evidence" value="ECO:0007669"/>
    <property type="project" value="UniProtKB-KW"/>
</dbReference>
<dbReference type="PANTHER" id="PTHR46438:SF11">
    <property type="entry name" value="LIPASE-RELATED"/>
    <property type="match status" value="1"/>
</dbReference>
<reference evidence="4" key="3">
    <citation type="submission" date="2023-08" db="EMBL/GenBank/DDBJ databases">
        <title>Isolation and Characterization of Rhodococcus erythropolis MGMM8.</title>
        <authorList>
            <person name="Diabankana R.G.C."/>
            <person name="Afordoanyi D.M."/>
            <person name="Validov S.Z."/>
        </authorList>
    </citation>
    <scope>NUCLEOTIDE SEQUENCE</scope>
    <source>
        <strain evidence="4">MGMM8</strain>
    </source>
</reference>
<dbReference type="Proteomes" id="UP000325576">
    <property type="component" value="Unassembled WGS sequence"/>
</dbReference>
<evidence type="ECO:0000313" key="3">
    <source>
        <dbReference type="EMBL" id="MBH5143344.1"/>
    </source>
</evidence>
<dbReference type="EMBL" id="JAECSB010000035">
    <property type="protein sequence ID" value="MBH5143344.1"/>
    <property type="molecule type" value="Genomic_DNA"/>
</dbReference>
<sequence>MTLSHDISGSGPTLVLVHGIVHRRQAWDSLLDQLTPYRRVVTVDLPGHGESVLPELGPDVMGQLIDDVSEFVKEVTPAGERAHVAGNSLGGWIALSLAARGDVASATALSPAGFFVNHLDQVRAINTFRALRGTAKLMGDGLPRALRYKLIRYPALAAFFAHPSHVGYAAALADCRSLVSNELVDLGLEMDFVLPPIVDPTVPVTVAWGRRDLILPVYQAQRVKKPFPQAKLMVLPGLGHVPMTDAPELISSILLAGSEPFGSRAKSVSAAG</sequence>
<dbReference type="PRINTS" id="PR00111">
    <property type="entry name" value="ABHYDROLASE"/>
</dbReference>
<keyword evidence="6" id="KW-1185">Reference proteome</keyword>
<dbReference type="AlphaFoldDB" id="A0A0C2ZZT5"/>
<dbReference type="OMA" id="HRRQAWN"/>
<dbReference type="Proteomes" id="UP000627573">
    <property type="component" value="Unassembled WGS sequence"/>
</dbReference>
<gene>
    <name evidence="2" type="ORF">BS297_21495</name>
    <name evidence="3" type="ORF">I3517_12005</name>
    <name evidence="4" type="ORF">QIE55_01165</name>
</gene>
<name>A0A0C2ZZT5_RHOER</name>
<dbReference type="SUPFAM" id="SSF53474">
    <property type="entry name" value="alpha/beta-Hydrolases"/>
    <property type="match status" value="1"/>
</dbReference>
<keyword evidence="3" id="KW-0378">Hydrolase</keyword>
<evidence type="ECO:0000259" key="1">
    <source>
        <dbReference type="Pfam" id="PF12697"/>
    </source>
</evidence>
<accession>A0A0C2ZZT5</accession>
<evidence type="ECO:0000313" key="2">
    <source>
        <dbReference type="EMBL" id="KAB2583267.1"/>
    </source>
</evidence>
<dbReference type="KEGG" id="reb:XU06_00880"/>
<proteinExistence type="predicted"/>
<dbReference type="RefSeq" id="WP_020905739.1">
    <property type="nucleotide sequence ID" value="NZ_CP011295.1"/>
</dbReference>
<dbReference type="Proteomes" id="UP001230933">
    <property type="component" value="Chromosome"/>
</dbReference>
<protein>
    <submittedName>
        <fullName evidence="3">Alpha/beta fold hydrolase</fullName>
    </submittedName>
    <submittedName>
        <fullName evidence="2">Alpha/beta hydrolase</fullName>
    </submittedName>
</protein>
<dbReference type="InterPro" id="IPR000073">
    <property type="entry name" value="AB_hydrolase_1"/>
</dbReference>
<dbReference type="PANTHER" id="PTHR46438">
    <property type="entry name" value="ALPHA/BETA-HYDROLASES SUPERFAMILY PROTEIN"/>
    <property type="match status" value="1"/>
</dbReference>
<evidence type="ECO:0000313" key="6">
    <source>
        <dbReference type="Proteomes" id="UP000627573"/>
    </source>
</evidence>
<dbReference type="GeneID" id="57483939"/>
<organism evidence="3 6">
    <name type="scientific">Rhodococcus erythropolis</name>
    <name type="common">Arthrobacter picolinophilus</name>
    <dbReference type="NCBI Taxonomy" id="1833"/>
    <lineage>
        <taxon>Bacteria</taxon>
        <taxon>Bacillati</taxon>
        <taxon>Actinomycetota</taxon>
        <taxon>Actinomycetes</taxon>
        <taxon>Mycobacteriales</taxon>
        <taxon>Nocardiaceae</taxon>
        <taxon>Rhodococcus</taxon>
        <taxon>Rhodococcus erythropolis group</taxon>
    </lineage>
</organism>
<dbReference type="EMBL" id="CP124545">
    <property type="protein sequence ID" value="WGV49880.1"/>
    <property type="molecule type" value="Genomic_DNA"/>
</dbReference>